<reference evidence="2" key="1">
    <citation type="submission" date="2019-10" db="EMBL/GenBank/DDBJ databases">
        <title>Draft genome sequence of Panacibacter sp. KCS-6.</title>
        <authorList>
            <person name="Yim K.J."/>
        </authorList>
    </citation>
    <scope>NUCLEOTIDE SEQUENCE</scope>
    <source>
        <strain evidence="2">KCS-6</strain>
    </source>
</reference>
<dbReference type="AlphaFoldDB" id="A0A8J8JUR2"/>
<dbReference type="Proteomes" id="UP000598971">
    <property type="component" value="Unassembled WGS sequence"/>
</dbReference>
<evidence type="ECO:0000313" key="2">
    <source>
        <dbReference type="EMBL" id="NNV57303.1"/>
    </source>
</evidence>
<dbReference type="SUPFAM" id="SSF52540">
    <property type="entry name" value="P-loop containing nucleoside triphosphate hydrolases"/>
    <property type="match status" value="1"/>
</dbReference>
<evidence type="ECO:0000313" key="3">
    <source>
        <dbReference type="Proteomes" id="UP000598971"/>
    </source>
</evidence>
<keyword evidence="3" id="KW-1185">Reference proteome</keyword>
<comment type="caution">
    <text evidence="2">The sequence shown here is derived from an EMBL/GenBank/DDBJ whole genome shotgun (WGS) entry which is preliminary data.</text>
</comment>
<protein>
    <recommendedName>
        <fullName evidence="1">Putative endonuclease Z1 domain-containing protein</fullName>
    </recommendedName>
</protein>
<accession>A0A8J8JUR2</accession>
<proteinExistence type="predicted"/>
<gene>
    <name evidence="2" type="ORF">GD597_17660</name>
</gene>
<organism evidence="2 3">
    <name type="scientific">Limnovirga soli</name>
    <dbReference type="NCBI Taxonomy" id="2656915"/>
    <lineage>
        <taxon>Bacteria</taxon>
        <taxon>Pseudomonadati</taxon>
        <taxon>Bacteroidota</taxon>
        <taxon>Chitinophagia</taxon>
        <taxon>Chitinophagales</taxon>
        <taxon>Chitinophagaceae</taxon>
        <taxon>Limnovirga</taxon>
    </lineage>
</organism>
<feature type="domain" description="Putative endonuclease Z1" evidence="1">
    <location>
        <begin position="461"/>
        <end position="710"/>
    </location>
</feature>
<sequence length="1018" mass="115929">MNSNRKYIDKLVEFIDSKSAEKKDVGEHLTENYLRAGEFREEAFATLKALCTIFRYPIPLSGDFELLLSVAVSEYISTNPIVVEASSSLVGDQTKKTWLTEHRFNDIKWNYTDRYFNYLQANGRSEKIIEETFNSSRRIVEKLADPKSTEEVFVKGLVVGSVQSGKTANFNAVINRAIDSGYGLIIVLAGIMEDLRSQTQSRIEKEVSGTGTAEGVGSKHPFGEMGDASVHQVVMPTSVKHDFKKTIKEADFSLYNKNILVCKKNTGVLKNLILWLDEHFVGKRDQHDIPLLIIDDEADNASLNNMGSLGKEYANKVNGYIRALLGLFTRKSYLGYTATPFANVLQDRNETPETKWEVPFKKDGVSISKEFEMVGSIFPEDFIELLFPPTNYIGAKHFFETRIEDIRKIEPLIPEPVTDFTDSFPVRVNRIDGNCFPATASDTRFPKAGKDDPFPMKLPDSLKEAIQCFIIATAIRLSRRTVMISSKMFNPHNSMLIHVSRFTAWQIRTKILVEDYVKNELVVKLNNDLPNSLGSIYQEFERTWNKYYAHVIENIKTYLPEGYEDPFLISKNFANDIKPLLVEAVSNIDIKAINSETKESLSYASGTEKKYIAIGGNRLSRGFTLEGLTINYFIRTTDYADTLLQMGRWFGYRPGYLDCCKLFTTRDSINKFDLTTSTIEELEEEFKIMEKRKATPRQFVLRVKTHPRVLKITRASILKGTVEEKVDFSESVIQSTQFIMEKERIEKAWKAFTGLAETIKWRNVNGFFIYKTDVKGLMRFINLDNSFKNFEVQCLPEWLRLCNEEGKMKNWTIAVKTNQSTTNPELTDSVKIFGDIMNLTVRRGPVKGTDAWDSLINNDVFKVSGKSAQLVAAGEDFSITLSGPEKKVAEEEFRKQKIDKWLKVPGLHDLKKLEKDAQKTTIPERAYRQAMDENDGILLIYLVSLEKIFENGDTESDAGLKEYLQKHGFDTKVPVVGFALGFPKVSGDIGGSYIRGDFNIDTQENEEEFDENLIKEDE</sequence>
<dbReference type="Pfam" id="PF10593">
    <property type="entry name" value="Z1"/>
    <property type="match status" value="1"/>
</dbReference>
<dbReference type="EMBL" id="WHPF01000014">
    <property type="protein sequence ID" value="NNV57303.1"/>
    <property type="molecule type" value="Genomic_DNA"/>
</dbReference>
<dbReference type="InterPro" id="IPR018310">
    <property type="entry name" value="Put_endonuclease_Z1-dom"/>
</dbReference>
<name>A0A8J8JUR2_9BACT</name>
<dbReference type="RefSeq" id="WP_171609251.1">
    <property type="nucleotide sequence ID" value="NZ_WHPF01000014.1"/>
</dbReference>
<dbReference type="InterPro" id="IPR027417">
    <property type="entry name" value="P-loop_NTPase"/>
</dbReference>
<evidence type="ECO:0000259" key="1">
    <source>
        <dbReference type="Pfam" id="PF10593"/>
    </source>
</evidence>